<keyword evidence="3" id="KW-1185">Reference proteome</keyword>
<feature type="domain" description="SAC3/GANP/THP3 conserved" evidence="1">
    <location>
        <begin position="19"/>
        <end position="303"/>
    </location>
</feature>
<evidence type="ECO:0000313" key="2">
    <source>
        <dbReference type="EMBL" id="PVD36518.1"/>
    </source>
</evidence>
<dbReference type="GO" id="GO:0005634">
    <property type="term" value="C:nucleus"/>
    <property type="evidence" value="ECO:0007669"/>
    <property type="project" value="TreeGrafter"/>
</dbReference>
<name>A0A2T7PSW4_POMCA</name>
<dbReference type="GO" id="GO:0005819">
    <property type="term" value="C:spindle"/>
    <property type="evidence" value="ECO:0007669"/>
    <property type="project" value="TreeGrafter"/>
</dbReference>
<dbReference type="InterPro" id="IPR045107">
    <property type="entry name" value="SAC3/GANP/THP3"/>
</dbReference>
<proteinExistence type="predicted"/>
<dbReference type="GO" id="GO:0005813">
    <property type="term" value="C:centrosome"/>
    <property type="evidence" value="ECO:0007669"/>
    <property type="project" value="TreeGrafter"/>
</dbReference>
<reference evidence="2 3" key="1">
    <citation type="submission" date="2018-04" db="EMBL/GenBank/DDBJ databases">
        <title>The genome of golden apple snail Pomacea canaliculata provides insight into stress tolerance and invasive adaptation.</title>
        <authorList>
            <person name="Liu C."/>
            <person name="Liu B."/>
            <person name="Ren Y."/>
            <person name="Zhang Y."/>
            <person name="Wang H."/>
            <person name="Li S."/>
            <person name="Jiang F."/>
            <person name="Yin L."/>
            <person name="Zhang G."/>
            <person name="Qian W."/>
            <person name="Fan W."/>
        </authorList>
    </citation>
    <scope>NUCLEOTIDE SEQUENCE [LARGE SCALE GENOMIC DNA]</scope>
    <source>
        <strain evidence="2">SZHN2017</strain>
        <tissue evidence="2">Muscle</tissue>
    </source>
</reference>
<dbReference type="Proteomes" id="UP000245119">
    <property type="component" value="Linkage Group LG2"/>
</dbReference>
<accession>A0A2T7PSW4</accession>
<dbReference type="PANTHER" id="PTHR12436">
    <property type="entry name" value="80 KDA MCM3-ASSOCIATED PROTEIN"/>
    <property type="match status" value="1"/>
</dbReference>
<evidence type="ECO:0000259" key="1">
    <source>
        <dbReference type="Pfam" id="PF03399"/>
    </source>
</evidence>
<dbReference type="EMBL" id="PZQS01000002">
    <property type="protein sequence ID" value="PVD36518.1"/>
    <property type="molecule type" value="Genomic_DNA"/>
</dbReference>
<dbReference type="STRING" id="400727.A0A2T7PSW4"/>
<dbReference type="GO" id="GO:0051298">
    <property type="term" value="P:centrosome duplication"/>
    <property type="evidence" value="ECO:0007669"/>
    <property type="project" value="TreeGrafter"/>
</dbReference>
<dbReference type="Gene3D" id="1.25.40.990">
    <property type="match status" value="1"/>
</dbReference>
<dbReference type="InterPro" id="IPR005062">
    <property type="entry name" value="SAC3/GANP/THP3_conserved"/>
</dbReference>
<organism evidence="2 3">
    <name type="scientific">Pomacea canaliculata</name>
    <name type="common">Golden apple snail</name>
    <dbReference type="NCBI Taxonomy" id="400727"/>
    <lineage>
        <taxon>Eukaryota</taxon>
        <taxon>Metazoa</taxon>
        <taxon>Spiralia</taxon>
        <taxon>Lophotrochozoa</taxon>
        <taxon>Mollusca</taxon>
        <taxon>Gastropoda</taxon>
        <taxon>Caenogastropoda</taxon>
        <taxon>Architaenioglossa</taxon>
        <taxon>Ampullarioidea</taxon>
        <taxon>Ampullariidae</taxon>
        <taxon>Pomacea</taxon>
    </lineage>
</organism>
<gene>
    <name evidence="2" type="ORF">C0Q70_03503</name>
</gene>
<sequence length="357" mass="40764">METERTGEIRVVQGRCETMCPVAEMRLREREGLLHPFEIIASEDQTRRPKADPHKIVKSYSRPAAGRSGPSPADIRHPSVLLKTVKYLFKKIVPQTDVDWVQVYDFVFDRLRAVRQDAVIQGLDGTVAITLFEHIVCFHVYAGYRLCDAAPEVFDPIINHQHLLECLKRLLRLYSCTPGQHNNRHRFESLYLLHNLGSTESLHHGLNLPQSIKKTLTVSKALELNWAYLNGNYVRFFRIALGLQDVLCQCAIHRYFQQVRLHALQVMSVAYSSKNCCYPLHSLEHQLCAERAAIIKLAQLCGILDTSMHCVHNIQFQRDKFTLPTTSVSNCHQTQIDNKLEKLDIGDLLLGQGDEAT</sequence>
<dbReference type="PANTHER" id="PTHR12436:SF38">
    <property type="entry name" value="SAC3 DOMAIN-CONTAINING PROTEIN 1"/>
    <property type="match status" value="1"/>
</dbReference>
<evidence type="ECO:0000313" key="3">
    <source>
        <dbReference type="Proteomes" id="UP000245119"/>
    </source>
</evidence>
<comment type="caution">
    <text evidence="2">The sequence shown here is derived from an EMBL/GenBank/DDBJ whole genome shotgun (WGS) entry which is preliminary data.</text>
</comment>
<dbReference type="AlphaFoldDB" id="A0A2T7PSW4"/>
<dbReference type="OrthoDB" id="264795at2759"/>
<dbReference type="GO" id="GO:0051225">
    <property type="term" value="P:spindle assembly"/>
    <property type="evidence" value="ECO:0007669"/>
    <property type="project" value="TreeGrafter"/>
</dbReference>
<dbReference type="Pfam" id="PF03399">
    <property type="entry name" value="SAC3_GANP"/>
    <property type="match status" value="1"/>
</dbReference>
<protein>
    <recommendedName>
        <fullName evidence="1">SAC3/GANP/THP3 conserved domain-containing protein</fullName>
    </recommendedName>
</protein>